<protein>
    <submittedName>
        <fullName evidence="1">Uncharacterized protein</fullName>
    </submittedName>
</protein>
<keyword evidence="2" id="KW-1185">Reference proteome</keyword>
<organism evidence="1 2">
    <name type="scientific">Streptomyces carpaticus</name>
    <dbReference type="NCBI Taxonomy" id="285558"/>
    <lineage>
        <taxon>Bacteria</taxon>
        <taxon>Bacillati</taxon>
        <taxon>Actinomycetota</taxon>
        <taxon>Actinomycetes</taxon>
        <taxon>Kitasatosporales</taxon>
        <taxon>Streptomycetaceae</taxon>
        <taxon>Streptomyces</taxon>
    </lineage>
</organism>
<gene>
    <name evidence="1" type="ORF">ACE11A_01785</name>
</gene>
<evidence type="ECO:0000313" key="2">
    <source>
        <dbReference type="Proteomes" id="UP001577267"/>
    </source>
</evidence>
<dbReference type="EMBL" id="JBHGBT010000001">
    <property type="protein sequence ID" value="MFB4193099.1"/>
    <property type="molecule type" value="Genomic_DNA"/>
</dbReference>
<dbReference type="RefSeq" id="WP_375061143.1">
    <property type="nucleotide sequence ID" value="NZ_JBHGBT010000001.1"/>
</dbReference>
<dbReference type="Proteomes" id="UP001577267">
    <property type="component" value="Unassembled WGS sequence"/>
</dbReference>
<name>A0ABV4ZGS2_9ACTN</name>
<proteinExistence type="predicted"/>
<accession>A0ABV4ZGS2</accession>
<sequence>MTSAEEAFRNTKTFESFCLLQVQAAGSGPKGGNAGNGGWAEVSFEDHGSTSINATVEREHSDRAKKITIRVEGDAEMTVLADALEWAARRLREGGAANG</sequence>
<comment type="caution">
    <text evidence="1">The sequence shown here is derived from an EMBL/GenBank/DDBJ whole genome shotgun (WGS) entry which is preliminary data.</text>
</comment>
<reference evidence="1 2" key="1">
    <citation type="submission" date="2024-09" db="EMBL/GenBank/DDBJ databases">
        <title>Draft genome sequence of multifaceted antimicrobials producing Streptomyces sp. strain FH1.</title>
        <authorList>
            <person name="Hassan F."/>
            <person name="Ali H."/>
            <person name="Hassan N."/>
            <person name="Nawaz A."/>
        </authorList>
    </citation>
    <scope>NUCLEOTIDE SEQUENCE [LARGE SCALE GENOMIC DNA]</scope>
    <source>
        <strain evidence="1 2">FH1</strain>
    </source>
</reference>
<evidence type="ECO:0000313" key="1">
    <source>
        <dbReference type="EMBL" id="MFB4193099.1"/>
    </source>
</evidence>